<dbReference type="InterPro" id="IPR023214">
    <property type="entry name" value="HAD_sf"/>
</dbReference>
<keyword evidence="6" id="KW-0963">Cytoplasm</keyword>
<keyword evidence="1 6" id="KW-0028">Amino-acid biosynthesis</keyword>
<evidence type="ECO:0000313" key="8">
    <source>
        <dbReference type="Proteomes" id="UP000242146"/>
    </source>
</evidence>
<feature type="binding site" evidence="6">
    <location>
        <position position="179"/>
    </location>
    <ligand>
        <name>substrate</name>
    </ligand>
</feature>
<feature type="binding site" evidence="6">
    <location>
        <begin position="145"/>
        <end position="146"/>
    </location>
    <ligand>
        <name>substrate</name>
    </ligand>
</feature>
<feature type="binding site" evidence="6">
    <location>
        <position position="14"/>
    </location>
    <ligand>
        <name>Mg(2+)</name>
        <dbReference type="ChEBI" id="CHEBI:18420"/>
    </ligand>
</feature>
<dbReference type="SFLD" id="SFLDF00044">
    <property type="entry name" value="enolase-phosphatase"/>
    <property type="match status" value="1"/>
</dbReference>
<comment type="function">
    <text evidence="6">Bifunctional enzyme that catalyzes the enolization of 2,3-diketo-5-methylthiopentyl-1-phosphate (DK-MTP-1-P) into the intermediate 2-hydroxy-3-keto-5-methylthiopentenyl-1-phosphate (HK-MTPenyl-1-P), which is then dephosphorylated to form the acireductone 1,2-dihydroxy-3-keto-5-methylthiopentene (DHK-MTPene).</text>
</comment>
<evidence type="ECO:0000313" key="7">
    <source>
        <dbReference type="EMBL" id="ORX54547.1"/>
    </source>
</evidence>
<gene>
    <name evidence="6" type="primary">UTR4</name>
    <name evidence="7" type="ORF">DM01DRAFT_1383273</name>
</gene>
<accession>A0A1X2GIJ4</accession>
<dbReference type="PANTHER" id="PTHR20371:SF1">
    <property type="entry name" value="ENOLASE-PHOSPHATASE E1"/>
    <property type="match status" value="1"/>
</dbReference>
<dbReference type="Gene3D" id="1.10.720.60">
    <property type="match status" value="1"/>
</dbReference>
<evidence type="ECO:0000256" key="2">
    <source>
        <dbReference type="ARBA" id="ARBA00022723"/>
    </source>
</evidence>
<dbReference type="EMBL" id="MCGT01000013">
    <property type="protein sequence ID" value="ORX54547.1"/>
    <property type="molecule type" value="Genomic_DNA"/>
</dbReference>
<dbReference type="GO" id="GO:0005634">
    <property type="term" value="C:nucleus"/>
    <property type="evidence" value="ECO:0007669"/>
    <property type="project" value="UniProtKB-SubCell"/>
</dbReference>
<dbReference type="UniPathway" id="UPA00904">
    <property type="reaction ID" value="UER00876"/>
</dbReference>
<evidence type="ECO:0000256" key="5">
    <source>
        <dbReference type="ARBA" id="ARBA00023167"/>
    </source>
</evidence>
<dbReference type="NCBIfam" id="TIGR01549">
    <property type="entry name" value="HAD-SF-IA-v1"/>
    <property type="match status" value="1"/>
</dbReference>
<dbReference type="EC" id="3.1.3.77" evidence="6"/>
<name>A0A1X2GIJ4_9FUNG</name>
<feature type="binding site" evidence="6">
    <location>
        <position position="204"/>
    </location>
    <ligand>
        <name>Mg(2+)</name>
        <dbReference type="ChEBI" id="CHEBI:18420"/>
    </ligand>
</feature>
<comment type="pathway">
    <text evidence="6">Amino-acid biosynthesis; L-methionine biosynthesis via salvage pathway; L-methionine from S-methyl-5-thio-alpha-D-ribose 1-phosphate: step 4/6.</text>
</comment>
<reference evidence="7 8" key="1">
    <citation type="submission" date="2016-07" db="EMBL/GenBank/DDBJ databases">
        <title>Pervasive Adenine N6-methylation of Active Genes in Fungi.</title>
        <authorList>
            <consortium name="DOE Joint Genome Institute"/>
            <person name="Mondo S.J."/>
            <person name="Dannebaum R.O."/>
            <person name="Kuo R.C."/>
            <person name="Labutti K."/>
            <person name="Haridas S."/>
            <person name="Kuo A."/>
            <person name="Salamov A."/>
            <person name="Ahrendt S.R."/>
            <person name="Lipzen A."/>
            <person name="Sullivan W."/>
            <person name="Andreopoulos W.B."/>
            <person name="Clum A."/>
            <person name="Lindquist E."/>
            <person name="Daum C."/>
            <person name="Ramamoorthy G.K."/>
            <person name="Gryganskyi A."/>
            <person name="Culley D."/>
            <person name="Magnuson J.K."/>
            <person name="James T.Y."/>
            <person name="O'Malley M.A."/>
            <person name="Stajich J.E."/>
            <person name="Spatafora J.W."/>
            <person name="Visel A."/>
            <person name="Grigoriev I.V."/>
        </authorList>
    </citation>
    <scope>NUCLEOTIDE SEQUENCE [LARGE SCALE GENOMIC DNA]</scope>
    <source>
        <strain evidence="7 8">NRRL 3301</strain>
    </source>
</reference>
<feature type="binding site" evidence="6">
    <location>
        <position position="12"/>
    </location>
    <ligand>
        <name>Mg(2+)</name>
        <dbReference type="ChEBI" id="CHEBI:18420"/>
    </ligand>
</feature>
<dbReference type="SFLD" id="SFLDS00003">
    <property type="entry name" value="Haloacid_Dehalogenase"/>
    <property type="match status" value="1"/>
</dbReference>
<dbReference type="Proteomes" id="UP000242146">
    <property type="component" value="Unassembled WGS sequence"/>
</dbReference>
<protein>
    <recommendedName>
        <fullName evidence="6">Enolase-phosphatase E1</fullName>
        <ecNumber evidence="6">3.1.3.77</ecNumber>
    </recommendedName>
    <alternativeName>
        <fullName evidence="6">2,3-diketo-5-methylthio-1-phosphopentane phosphatase</fullName>
    </alternativeName>
</protein>
<dbReference type="GO" id="GO:0000287">
    <property type="term" value="F:magnesium ion binding"/>
    <property type="evidence" value="ECO:0007669"/>
    <property type="project" value="UniProtKB-UniRule"/>
</dbReference>
<evidence type="ECO:0000256" key="6">
    <source>
        <dbReference type="HAMAP-Rule" id="MF_03117"/>
    </source>
</evidence>
<dbReference type="GO" id="GO:0005737">
    <property type="term" value="C:cytoplasm"/>
    <property type="evidence" value="ECO:0007669"/>
    <property type="project" value="UniProtKB-SubCell"/>
</dbReference>
<dbReference type="PANTHER" id="PTHR20371">
    <property type="entry name" value="ENOLASE-PHOSPHATASE E1"/>
    <property type="match status" value="1"/>
</dbReference>
<evidence type="ECO:0000256" key="4">
    <source>
        <dbReference type="ARBA" id="ARBA00022842"/>
    </source>
</evidence>
<keyword evidence="3 6" id="KW-0378">Hydrolase</keyword>
<comment type="caution">
    <text evidence="7">The sequence shown here is derived from an EMBL/GenBank/DDBJ whole genome shotgun (WGS) entry which is preliminary data.</text>
</comment>
<dbReference type="Gene3D" id="3.40.50.1000">
    <property type="entry name" value="HAD superfamily/HAD-like"/>
    <property type="match status" value="1"/>
</dbReference>
<sequence length="246" mass="26932">MTATDCQILLVDIEGTITPITFVTETLFPFVLNNLDSFLDEQWGTSDLQPFIEELRVQAGKDVDAGLPEAVVIPADGDDAMKEAVKKNIRWQMHQDRKIGALKSFQGYMWKSGFVSGELKGIVYDDVIPVLEQWQQQGKKNYIYSSGSVPAQKLLVGHSNHGDISSYFSGYFDTAVGLKVEASSYECISQAIGVAPASILFVSDNIREIEAAAQAGLKVLIASRPGNAPLPESHPFTVITSFDQIQ</sequence>
<organism evidence="7 8">
    <name type="scientific">Hesseltinella vesiculosa</name>
    <dbReference type="NCBI Taxonomy" id="101127"/>
    <lineage>
        <taxon>Eukaryota</taxon>
        <taxon>Fungi</taxon>
        <taxon>Fungi incertae sedis</taxon>
        <taxon>Mucoromycota</taxon>
        <taxon>Mucoromycotina</taxon>
        <taxon>Mucoromycetes</taxon>
        <taxon>Mucorales</taxon>
        <taxon>Cunninghamellaceae</taxon>
        <taxon>Hesseltinella</taxon>
    </lineage>
</organism>
<dbReference type="NCBIfam" id="TIGR01691">
    <property type="entry name" value="enolase-ppase"/>
    <property type="match status" value="1"/>
</dbReference>
<keyword evidence="2 6" id="KW-0479">Metal-binding</keyword>
<keyword evidence="4 6" id="KW-0460">Magnesium</keyword>
<dbReference type="FunFam" id="3.40.50.1000:FF:000079">
    <property type="entry name" value="Enolase-phosphatase E1"/>
    <property type="match status" value="1"/>
</dbReference>
<dbReference type="InterPro" id="IPR023943">
    <property type="entry name" value="Enolase-ppase_E1"/>
</dbReference>
<keyword evidence="6" id="KW-0539">Nucleus</keyword>
<evidence type="ECO:0000256" key="3">
    <source>
        <dbReference type="ARBA" id="ARBA00022801"/>
    </source>
</evidence>
<dbReference type="InterPro" id="IPR036412">
    <property type="entry name" value="HAD-like_sf"/>
</dbReference>
<comment type="subunit">
    <text evidence="6">Monomer.</text>
</comment>
<dbReference type="AlphaFoldDB" id="A0A1X2GIJ4"/>
<dbReference type="InterPro" id="IPR006439">
    <property type="entry name" value="HAD-SF_hydro_IA"/>
</dbReference>
<dbReference type="GO" id="GO:0043874">
    <property type="term" value="F:acireductone synthase activity"/>
    <property type="evidence" value="ECO:0007669"/>
    <property type="project" value="UniProtKB-EC"/>
</dbReference>
<dbReference type="OrthoDB" id="272500at2759"/>
<dbReference type="GO" id="GO:0019509">
    <property type="term" value="P:L-methionine salvage from methylthioadenosine"/>
    <property type="evidence" value="ECO:0007669"/>
    <property type="project" value="UniProtKB-UniRule"/>
</dbReference>
<dbReference type="CDD" id="cd01629">
    <property type="entry name" value="HAD_EP"/>
    <property type="match status" value="1"/>
</dbReference>
<dbReference type="InterPro" id="IPR027511">
    <property type="entry name" value="ENOPH1_eukaryotes"/>
</dbReference>
<dbReference type="STRING" id="101127.A0A1X2GIJ4"/>
<keyword evidence="8" id="KW-1185">Reference proteome</keyword>
<dbReference type="SUPFAM" id="SSF56784">
    <property type="entry name" value="HAD-like"/>
    <property type="match status" value="1"/>
</dbReference>
<comment type="pathway">
    <text evidence="6">Amino-acid biosynthesis; L-methionine biosynthesis via salvage pathway; L-methionine from S-methyl-5-thio-alpha-D-ribose 1-phosphate: step 3/6.</text>
</comment>
<proteinExistence type="inferred from homology"/>
<dbReference type="Pfam" id="PF00702">
    <property type="entry name" value="Hydrolase"/>
    <property type="match status" value="1"/>
</dbReference>
<dbReference type="SFLD" id="SFLDG01129">
    <property type="entry name" value="C1.5:_HAD__Beta-PGM__Phosphata"/>
    <property type="match status" value="1"/>
</dbReference>
<comment type="subcellular location">
    <subcellularLocation>
        <location evidence="6">Cytoplasm</location>
    </subcellularLocation>
    <subcellularLocation>
        <location evidence="6">Nucleus</location>
    </subcellularLocation>
</comment>
<dbReference type="HAMAP" id="MF_03117">
    <property type="entry name" value="Salvage_MtnC_euk"/>
    <property type="match status" value="1"/>
</dbReference>
<comment type="cofactor">
    <cofactor evidence="6">
        <name>Mg(2+)</name>
        <dbReference type="ChEBI" id="CHEBI:18420"/>
    </cofactor>
    <text evidence="6">Binds 1 Mg(2+) ion per subunit.</text>
</comment>
<comment type="catalytic activity">
    <reaction evidence="6">
        <text>5-methylsulfanyl-2,3-dioxopentyl phosphate + H2O = 1,2-dihydroxy-5-(methylsulfanyl)pent-1-en-3-one + phosphate</text>
        <dbReference type="Rhea" id="RHEA:21700"/>
        <dbReference type="ChEBI" id="CHEBI:15377"/>
        <dbReference type="ChEBI" id="CHEBI:43474"/>
        <dbReference type="ChEBI" id="CHEBI:49252"/>
        <dbReference type="ChEBI" id="CHEBI:58828"/>
        <dbReference type="EC" id="3.1.3.77"/>
    </reaction>
</comment>
<comment type="similarity">
    <text evidence="6">Belongs to the HAD-like hydrolase superfamily. MasA/MtnC family.</text>
</comment>
<dbReference type="HAMAP" id="MF_01681">
    <property type="entry name" value="Salvage_MtnC"/>
    <property type="match status" value="1"/>
</dbReference>
<evidence type="ECO:0000256" key="1">
    <source>
        <dbReference type="ARBA" id="ARBA00022605"/>
    </source>
</evidence>
<dbReference type="SFLD" id="SFLDG01133">
    <property type="entry name" value="C1.5.4:_Enolase-phosphatase_Li"/>
    <property type="match status" value="1"/>
</dbReference>
<keyword evidence="5 6" id="KW-0486">Methionine biosynthesis</keyword>